<dbReference type="Proteomes" id="UP000824120">
    <property type="component" value="Chromosome 9"/>
</dbReference>
<sequence>MYPNIIYLPSVVGRDIKPTYPKVLYDLKESIVKGLGFQAEDFKISGFDLRDHLMSFTNAQVNK</sequence>
<evidence type="ECO:0000313" key="2">
    <source>
        <dbReference type="Proteomes" id="UP000824120"/>
    </source>
</evidence>
<proteinExistence type="predicted"/>
<name>A0A9J5X9I0_SOLCO</name>
<accession>A0A9J5X9I0</accession>
<keyword evidence="2" id="KW-1185">Reference proteome</keyword>
<dbReference type="EMBL" id="JACXVP010000009">
    <property type="protein sequence ID" value="KAG5584993.1"/>
    <property type="molecule type" value="Genomic_DNA"/>
</dbReference>
<protein>
    <submittedName>
        <fullName evidence="1">Uncharacterized protein</fullName>
    </submittedName>
</protein>
<organism evidence="1 2">
    <name type="scientific">Solanum commersonii</name>
    <name type="common">Commerson's wild potato</name>
    <name type="synonym">Commerson's nightshade</name>
    <dbReference type="NCBI Taxonomy" id="4109"/>
    <lineage>
        <taxon>Eukaryota</taxon>
        <taxon>Viridiplantae</taxon>
        <taxon>Streptophyta</taxon>
        <taxon>Embryophyta</taxon>
        <taxon>Tracheophyta</taxon>
        <taxon>Spermatophyta</taxon>
        <taxon>Magnoliopsida</taxon>
        <taxon>eudicotyledons</taxon>
        <taxon>Gunneridae</taxon>
        <taxon>Pentapetalae</taxon>
        <taxon>asterids</taxon>
        <taxon>lamiids</taxon>
        <taxon>Solanales</taxon>
        <taxon>Solanaceae</taxon>
        <taxon>Solanoideae</taxon>
        <taxon>Solaneae</taxon>
        <taxon>Solanum</taxon>
    </lineage>
</organism>
<gene>
    <name evidence="1" type="ORF">H5410_045427</name>
</gene>
<reference evidence="1 2" key="1">
    <citation type="submission" date="2020-09" db="EMBL/GenBank/DDBJ databases">
        <title>De no assembly of potato wild relative species, Solanum commersonii.</title>
        <authorList>
            <person name="Cho K."/>
        </authorList>
    </citation>
    <scope>NUCLEOTIDE SEQUENCE [LARGE SCALE GENOMIC DNA]</scope>
    <source>
        <strain evidence="1">LZ3.2</strain>
        <tissue evidence="1">Leaf</tissue>
    </source>
</reference>
<comment type="caution">
    <text evidence="1">The sequence shown here is derived from an EMBL/GenBank/DDBJ whole genome shotgun (WGS) entry which is preliminary data.</text>
</comment>
<dbReference type="AlphaFoldDB" id="A0A9J5X9I0"/>
<evidence type="ECO:0000313" key="1">
    <source>
        <dbReference type="EMBL" id="KAG5584993.1"/>
    </source>
</evidence>